<proteinExistence type="predicted"/>
<dbReference type="EMBL" id="BSYA01000213">
    <property type="protein sequence ID" value="GMG36801.1"/>
    <property type="molecule type" value="Genomic_DNA"/>
</dbReference>
<dbReference type="AlphaFoldDB" id="A0AAN5C2A6"/>
<organism evidence="1 2">
    <name type="scientific">Aspergillus oryzae</name>
    <name type="common">Yellow koji mold</name>
    <dbReference type="NCBI Taxonomy" id="5062"/>
    <lineage>
        <taxon>Eukaryota</taxon>
        <taxon>Fungi</taxon>
        <taxon>Dikarya</taxon>
        <taxon>Ascomycota</taxon>
        <taxon>Pezizomycotina</taxon>
        <taxon>Eurotiomycetes</taxon>
        <taxon>Eurotiomycetidae</taxon>
        <taxon>Eurotiales</taxon>
        <taxon>Aspergillaceae</taxon>
        <taxon>Aspergillus</taxon>
        <taxon>Aspergillus subgen. Circumdati</taxon>
    </lineage>
</organism>
<gene>
    <name evidence="1" type="ORF">Aory04_001177500</name>
</gene>
<accession>A0AAN5C2A6</accession>
<reference evidence="1" key="1">
    <citation type="submission" date="2023-04" db="EMBL/GenBank/DDBJ databases">
        <title>Aspergillus oryzae NBRC 4228.</title>
        <authorList>
            <person name="Ichikawa N."/>
            <person name="Sato H."/>
            <person name="Tonouchi N."/>
        </authorList>
    </citation>
    <scope>NUCLEOTIDE SEQUENCE</scope>
    <source>
        <strain evidence="1">NBRC 4228</strain>
    </source>
</reference>
<dbReference type="Proteomes" id="UP001165205">
    <property type="component" value="Unassembled WGS sequence"/>
</dbReference>
<sequence>MTPSRPSISWDEVNNAPHEVEWSEGLIGAPAAYQAAEKYEEHVAANGKYFPYSISLSNLRMEPSNLLLSRQARKPGSSEGNPPWACGVFVDRIIETKGLDFNDTKKAKYLANSHRVDIIAEGHLPPQEALCLTLNEDEGLIEPTNWSSMVLLSVSVLQMRRCQECADNSQACSLRPLTSHLSSQHGAPSRRNLIVCLKGHGC</sequence>
<evidence type="ECO:0000313" key="2">
    <source>
        <dbReference type="Proteomes" id="UP001165205"/>
    </source>
</evidence>
<protein>
    <submittedName>
        <fullName evidence="1">Unnamed protein product</fullName>
    </submittedName>
</protein>
<comment type="caution">
    <text evidence="1">The sequence shown here is derived from an EMBL/GenBank/DDBJ whole genome shotgun (WGS) entry which is preliminary data.</text>
</comment>
<dbReference type="InterPro" id="IPR022234">
    <property type="entry name" value="DUF3759"/>
</dbReference>
<name>A0AAN5C2A6_ASPOZ</name>
<evidence type="ECO:0000313" key="1">
    <source>
        <dbReference type="EMBL" id="GMG36801.1"/>
    </source>
</evidence>
<dbReference type="Pfam" id="PF12585">
    <property type="entry name" value="DUF3759"/>
    <property type="match status" value="1"/>
</dbReference>